<protein>
    <submittedName>
        <fullName evidence="1">Uncharacterized protein</fullName>
    </submittedName>
</protein>
<comment type="caution">
    <text evidence="1">The sequence shown here is derived from an EMBL/GenBank/DDBJ whole genome shotgun (WGS) entry which is preliminary data.</text>
</comment>
<name>A0ABW1LSR2_9ACTN</name>
<dbReference type="EMBL" id="JBHSPT010000008">
    <property type="protein sequence ID" value="MFC6054474.1"/>
    <property type="molecule type" value="Genomic_DNA"/>
</dbReference>
<keyword evidence="2" id="KW-1185">Reference proteome</keyword>
<sequence>MSCSKSQSRRRAHVGIGLLTAVMFVLAGQGTVYAAEQQHGESRIAESSHSDHLGLLRLLDELRSVVVESTDNNDWQ</sequence>
<gene>
    <name evidence="1" type="ORF">ACFP50_03050</name>
</gene>
<evidence type="ECO:0000313" key="1">
    <source>
        <dbReference type="EMBL" id="MFC6054474.1"/>
    </source>
</evidence>
<accession>A0ABW1LSR2</accession>
<evidence type="ECO:0000313" key="2">
    <source>
        <dbReference type="Proteomes" id="UP001596242"/>
    </source>
</evidence>
<reference evidence="2" key="1">
    <citation type="journal article" date="2019" name="Int. J. Syst. Evol. Microbiol.">
        <title>The Global Catalogue of Microorganisms (GCM) 10K type strain sequencing project: providing services to taxonomists for standard genome sequencing and annotation.</title>
        <authorList>
            <consortium name="The Broad Institute Genomics Platform"/>
            <consortium name="The Broad Institute Genome Sequencing Center for Infectious Disease"/>
            <person name="Wu L."/>
            <person name="Ma J."/>
        </authorList>
    </citation>
    <scope>NUCLEOTIDE SEQUENCE [LARGE SCALE GENOMIC DNA]</scope>
    <source>
        <strain evidence="2">JCM 12763</strain>
    </source>
</reference>
<organism evidence="1 2">
    <name type="scientific">Streptomyces pratens</name>
    <dbReference type="NCBI Taxonomy" id="887456"/>
    <lineage>
        <taxon>Bacteria</taxon>
        <taxon>Bacillati</taxon>
        <taxon>Actinomycetota</taxon>
        <taxon>Actinomycetes</taxon>
        <taxon>Kitasatosporales</taxon>
        <taxon>Streptomycetaceae</taxon>
        <taxon>Streptomyces</taxon>
    </lineage>
</organism>
<dbReference type="RefSeq" id="WP_386392984.1">
    <property type="nucleotide sequence ID" value="NZ_JBHSPT010000008.1"/>
</dbReference>
<dbReference type="Proteomes" id="UP001596242">
    <property type="component" value="Unassembled WGS sequence"/>
</dbReference>
<proteinExistence type="predicted"/>